<comment type="caution">
    <text evidence="3">The sequence shown here is derived from an EMBL/GenBank/DDBJ whole genome shotgun (WGS) entry which is preliminary data.</text>
</comment>
<reference evidence="3" key="1">
    <citation type="submission" date="2020-01" db="EMBL/GenBank/DDBJ databases">
        <title>Insect and environment-associated Actinomycetes.</title>
        <authorList>
            <person name="Currrie C."/>
            <person name="Chevrette M."/>
            <person name="Carlson C."/>
            <person name="Stubbendieck R."/>
            <person name="Wendt-Pienkowski E."/>
        </authorList>
    </citation>
    <scope>NUCLEOTIDE SEQUENCE</scope>
    <source>
        <strain evidence="3">SID7499</strain>
    </source>
</reference>
<evidence type="ECO:0000256" key="1">
    <source>
        <dbReference type="ARBA" id="ARBA00023157"/>
    </source>
</evidence>
<dbReference type="PANTHER" id="PTHR24276:SF91">
    <property type="entry name" value="AT26814P-RELATED"/>
    <property type="match status" value="1"/>
</dbReference>
<gene>
    <name evidence="3" type="ORF">G3M58_70955</name>
</gene>
<dbReference type="GO" id="GO:0006508">
    <property type="term" value="P:proteolysis"/>
    <property type="evidence" value="ECO:0007669"/>
    <property type="project" value="UniProtKB-KW"/>
</dbReference>
<sequence length="85" mass="8706">APMVIGGTQTSISSAPWMAQLWYHDDRGTPGDETDDTGFFCGGVVIAPTKIATAAHCVKGFDWNANGAVVTGSTSTEPNSSGTVS</sequence>
<protein>
    <submittedName>
        <fullName evidence="3">Trypsin-like serine protease</fullName>
    </submittedName>
</protein>
<accession>A0A6G3XLZ8</accession>
<feature type="non-terminal residue" evidence="3">
    <location>
        <position position="1"/>
    </location>
</feature>
<dbReference type="EMBL" id="JAAGMN010007505">
    <property type="protein sequence ID" value="NEE18684.1"/>
    <property type="molecule type" value="Genomic_DNA"/>
</dbReference>
<keyword evidence="3" id="KW-0378">Hydrolase</keyword>
<dbReference type="InterPro" id="IPR009003">
    <property type="entry name" value="Peptidase_S1_PA"/>
</dbReference>
<keyword evidence="3" id="KW-0645">Protease</keyword>
<dbReference type="Gene3D" id="2.40.10.10">
    <property type="entry name" value="Trypsin-like serine proteases"/>
    <property type="match status" value="1"/>
</dbReference>
<dbReference type="GO" id="GO:0004252">
    <property type="term" value="F:serine-type endopeptidase activity"/>
    <property type="evidence" value="ECO:0007669"/>
    <property type="project" value="InterPro"/>
</dbReference>
<proteinExistence type="predicted"/>
<feature type="domain" description="Peptidase S1" evidence="2">
    <location>
        <begin position="4"/>
        <end position="80"/>
    </location>
</feature>
<dbReference type="InterPro" id="IPR050430">
    <property type="entry name" value="Peptidase_S1"/>
</dbReference>
<organism evidence="3">
    <name type="scientific">Streptomyces sp. SID7499</name>
    <dbReference type="NCBI Taxonomy" id="2706086"/>
    <lineage>
        <taxon>Bacteria</taxon>
        <taxon>Bacillati</taxon>
        <taxon>Actinomycetota</taxon>
        <taxon>Actinomycetes</taxon>
        <taxon>Kitasatosporales</taxon>
        <taxon>Streptomycetaceae</taxon>
        <taxon>Streptomyces</taxon>
    </lineage>
</organism>
<keyword evidence="1" id="KW-1015">Disulfide bond</keyword>
<dbReference type="PANTHER" id="PTHR24276">
    <property type="entry name" value="POLYSERASE-RELATED"/>
    <property type="match status" value="1"/>
</dbReference>
<dbReference type="Pfam" id="PF00089">
    <property type="entry name" value="Trypsin"/>
    <property type="match status" value="1"/>
</dbReference>
<dbReference type="InterPro" id="IPR001254">
    <property type="entry name" value="Trypsin_dom"/>
</dbReference>
<dbReference type="InterPro" id="IPR043504">
    <property type="entry name" value="Peptidase_S1_PA_chymotrypsin"/>
</dbReference>
<name>A0A6G3XLZ8_9ACTN</name>
<evidence type="ECO:0000259" key="2">
    <source>
        <dbReference type="Pfam" id="PF00089"/>
    </source>
</evidence>
<dbReference type="SUPFAM" id="SSF50494">
    <property type="entry name" value="Trypsin-like serine proteases"/>
    <property type="match status" value="1"/>
</dbReference>
<evidence type="ECO:0000313" key="3">
    <source>
        <dbReference type="EMBL" id="NEE18684.1"/>
    </source>
</evidence>
<feature type="non-terminal residue" evidence="3">
    <location>
        <position position="85"/>
    </location>
</feature>
<dbReference type="AlphaFoldDB" id="A0A6G3XLZ8"/>